<proteinExistence type="predicted"/>
<protein>
    <submittedName>
        <fullName evidence="1">MarR family transcriptional regulator</fullName>
    </submittedName>
</protein>
<evidence type="ECO:0000313" key="2">
    <source>
        <dbReference type="Proteomes" id="UP001375539"/>
    </source>
</evidence>
<dbReference type="Proteomes" id="UP001375539">
    <property type="component" value="Unassembled WGS sequence"/>
</dbReference>
<accession>A0ACC6QB12</accession>
<gene>
    <name evidence="1" type="ORF">WKI58_03175</name>
</gene>
<organism evidence="1 2">
    <name type="scientific">Streptomyces pratisoli</name>
    <dbReference type="NCBI Taxonomy" id="3139917"/>
    <lineage>
        <taxon>Bacteria</taxon>
        <taxon>Bacillati</taxon>
        <taxon>Actinomycetota</taxon>
        <taxon>Actinomycetes</taxon>
        <taxon>Kitasatosporales</taxon>
        <taxon>Streptomycetaceae</taxon>
        <taxon>Streptomyces</taxon>
    </lineage>
</organism>
<comment type="caution">
    <text evidence="1">The sequence shown here is derived from an EMBL/GenBank/DDBJ whole genome shotgun (WGS) entry which is preliminary data.</text>
</comment>
<dbReference type="EMBL" id="JBBKAI010000002">
    <property type="protein sequence ID" value="MEJ8655541.1"/>
    <property type="molecule type" value="Genomic_DNA"/>
</dbReference>
<name>A0ACC6QB12_9ACTN</name>
<sequence>MTTQRVNGAPEPVSARLEDDFGIAIGMVFRAYAKAVEAAVGDIPSGPRGYFVLSAAVQGGAGSQRALAERLGVDRTVMTYLLDDLEREGLVERRPDPADRRNRHLLATEQGVERWRRLHERVSLAERQLLEVLSEDARETFRATLCKLAGHVNAPDQAGGAGDAGAGLGGPGESGRVRRRGRGLSAT</sequence>
<evidence type="ECO:0000313" key="1">
    <source>
        <dbReference type="EMBL" id="MEJ8655541.1"/>
    </source>
</evidence>
<keyword evidence="2" id="KW-1185">Reference proteome</keyword>
<reference evidence="1" key="1">
    <citation type="submission" date="2024-03" db="EMBL/GenBank/DDBJ databases">
        <title>Novel Streptomyces species of biotechnological and ecological value are a feature of Machair soil.</title>
        <authorList>
            <person name="Prole J.R."/>
            <person name="Goodfellow M."/>
            <person name="Allenby N."/>
            <person name="Ward A.C."/>
        </authorList>
    </citation>
    <scope>NUCLEOTIDE SEQUENCE</scope>
    <source>
        <strain evidence="1">MS1.AVA.4</strain>
    </source>
</reference>